<dbReference type="PROSITE" id="PS50206">
    <property type="entry name" value="RHODANESE_3"/>
    <property type="match status" value="3"/>
</dbReference>
<dbReference type="InterPro" id="IPR036873">
    <property type="entry name" value="Rhodanese-like_dom_sf"/>
</dbReference>
<evidence type="ECO:0000313" key="3">
    <source>
        <dbReference type="EMBL" id="TLP39509.1"/>
    </source>
</evidence>
<dbReference type="CDD" id="cd00158">
    <property type="entry name" value="RHOD"/>
    <property type="match status" value="3"/>
</dbReference>
<dbReference type="OrthoDB" id="9789585at2"/>
<dbReference type="InterPro" id="IPR001763">
    <property type="entry name" value="Rhodanese-like_dom"/>
</dbReference>
<keyword evidence="1" id="KW-0732">Signal</keyword>
<accession>A0A5R8Y368</accession>
<dbReference type="Gene3D" id="3.40.250.10">
    <property type="entry name" value="Rhodanese-like domain"/>
    <property type="match status" value="3"/>
</dbReference>
<evidence type="ECO:0000313" key="4">
    <source>
        <dbReference type="Proteomes" id="UP000308901"/>
    </source>
</evidence>
<feature type="signal peptide" evidence="1">
    <location>
        <begin position="1"/>
        <end position="20"/>
    </location>
</feature>
<dbReference type="SUPFAM" id="SSF52821">
    <property type="entry name" value="Rhodanese/Cell cycle control phosphatase"/>
    <property type="match status" value="3"/>
</dbReference>
<dbReference type="Proteomes" id="UP000308901">
    <property type="component" value="Unassembled WGS sequence"/>
</dbReference>
<feature type="domain" description="Rhodanese" evidence="2">
    <location>
        <begin position="162"/>
        <end position="254"/>
    </location>
</feature>
<comment type="caution">
    <text evidence="3">The sequence shown here is derived from an EMBL/GenBank/DDBJ whole genome shotgun (WGS) entry which is preliminary data.</text>
</comment>
<proteinExistence type="predicted"/>
<dbReference type="SMART" id="SM00450">
    <property type="entry name" value="RHOD"/>
    <property type="match status" value="3"/>
</dbReference>
<dbReference type="GO" id="GO:0004792">
    <property type="term" value="F:thiosulfate-cyanide sulfurtransferase activity"/>
    <property type="evidence" value="ECO:0007669"/>
    <property type="project" value="TreeGrafter"/>
</dbReference>
<feature type="domain" description="Rhodanese" evidence="2">
    <location>
        <begin position="60"/>
        <end position="153"/>
    </location>
</feature>
<evidence type="ECO:0000259" key="2">
    <source>
        <dbReference type="PROSITE" id="PS50206"/>
    </source>
</evidence>
<dbReference type="PANTHER" id="PTHR44086:SF10">
    <property type="entry name" value="THIOSULFATE SULFURTRANSFERASE_RHODANESE-LIKE DOMAIN-CONTAINING PROTEIN 3"/>
    <property type="match status" value="1"/>
</dbReference>
<dbReference type="RefSeq" id="WP_138152092.1">
    <property type="nucleotide sequence ID" value="NZ_VANU01000002.1"/>
</dbReference>
<evidence type="ECO:0000256" key="1">
    <source>
        <dbReference type="SAM" id="SignalP"/>
    </source>
</evidence>
<reference evidence="3 4" key="1">
    <citation type="submission" date="2019-05" db="EMBL/GenBank/DDBJ databases">
        <title>Arcobacter sp. nov., isolated from sea sediment.</title>
        <authorList>
            <person name="Kim W."/>
        </authorList>
    </citation>
    <scope>NUCLEOTIDE SEQUENCE [LARGE SCALE GENOMIC DNA]</scope>
    <source>
        <strain evidence="3 4">CAU 1517</strain>
    </source>
</reference>
<name>A0A5R8Y368_9BACT</name>
<gene>
    <name evidence="3" type="ORF">FDK22_06455</name>
</gene>
<organism evidence="3 4">
    <name type="scientific">Arcobacter arenosus</name>
    <dbReference type="NCBI Taxonomy" id="2576037"/>
    <lineage>
        <taxon>Bacteria</taxon>
        <taxon>Pseudomonadati</taxon>
        <taxon>Campylobacterota</taxon>
        <taxon>Epsilonproteobacteria</taxon>
        <taxon>Campylobacterales</taxon>
        <taxon>Arcobacteraceae</taxon>
        <taxon>Arcobacter</taxon>
    </lineage>
</organism>
<dbReference type="Pfam" id="PF00581">
    <property type="entry name" value="Rhodanese"/>
    <property type="match status" value="3"/>
</dbReference>
<keyword evidence="4" id="KW-1185">Reference proteome</keyword>
<feature type="domain" description="Rhodanese" evidence="2">
    <location>
        <begin position="302"/>
        <end position="386"/>
    </location>
</feature>
<protein>
    <submittedName>
        <fullName evidence="3">Rhodanese-like domain-containing protein</fullName>
    </submittedName>
</protein>
<feature type="chain" id="PRO_5024361228" evidence="1">
    <location>
        <begin position="21"/>
        <end position="394"/>
    </location>
</feature>
<dbReference type="AlphaFoldDB" id="A0A5R8Y368"/>
<dbReference type="PANTHER" id="PTHR44086">
    <property type="entry name" value="THIOSULFATE SULFURTRANSFERASE RDL2, MITOCHONDRIAL-RELATED"/>
    <property type="match status" value="1"/>
</dbReference>
<sequence length="394" mass="42782">MKMILRSLVVVGLLTTGVLANDPGALTKPSAKVQSMIDKFGLKMVDYNYVKARLGKGTKNTASIVLVDARPAKKYMGGTIPSSINIPDTDYANYVGQLKDTPKNKEIVVYCGGWNCGKSPKVANMLKKDGFTNVKLYQAGEPEWNKLNYREVGLPVIKAVQAKNSGVIIDARPFPKYLQETIPGAIAIPDTQVEELKGRFPVNHSEKIITFCGGFKCAKSHIVAKKLISMGYSDVSVYAAGMPEWKKAGLATTKSASTAKAPVKAEGPKFSKNGAKLSIDEGGVDGEWFYGLYKAGNVPSYIQIVDIRDAAEYKEGHLKGAINVPAEKASAKEFYEKLPKGKTLVFHCSAGGRSVEAWQKLQGAKYDVSEIFYFDANIDCKGTECKVEVNEPIG</sequence>
<dbReference type="EMBL" id="VANU01000002">
    <property type="protein sequence ID" value="TLP39509.1"/>
    <property type="molecule type" value="Genomic_DNA"/>
</dbReference>